<proteinExistence type="predicted"/>
<keyword evidence="2" id="KW-1185">Reference proteome</keyword>
<evidence type="ECO:0000313" key="1">
    <source>
        <dbReference type="EMBL" id="THU43585.1"/>
    </source>
</evidence>
<evidence type="ECO:0000313" key="2">
    <source>
        <dbReference type="Proteomes" id="UP000317650"/>
    </source>
</evidence>
<gene>
    <name evidence="1" type="ORF">C4D60_Mb00t18600</name>
</gene>
<dbReference type="EMBL" id="PYDT01000055">
    <property type="protein sequence ID" value="THU43585.1"/>
    <property type="molecule type" value="Genomic_DNA"/>
</dbReference>
<dbReference type="AlphaFoldDB" id="A0A4S8I6T7"/>
<reference evidence="1 2" key="1">
    <citation type="journal article" date="2019" name="Nat. Plants">
        <title>Genome sequencing of Musa balbisiana reveals subgenome evolution and function divergence in polyploid bananas.</title>
        <authorList>
            <person name="Yao X."/>
        </authorList>
    </citation>
    <scope>NUCLEOTIDE SEQUENCE [LARGE SCALE GENOMIC DNA]</scope>
    <source>
        <strain evidence="2">cv. DH-PKW</strain>
        <tissue evidence="1">Leaves</tissue>
    </source>
</reference>
<dbReference type="Proteomes" id="UP000317650">
    <property type="component" value="Unassembled WGS sequence"/>
</dbReference>
<protein>
    <submittedName>
        <fullName evidence="1">Uncharacterized protein</fullName>
    </submittedName>
</protein>
<accession>A0A4S8I6T7</accession>
<comment type="caution">
    <text evidence="1">The sequence shown here is derived from an EMBL/GenBank/DDBJ whole genome shotgun (WGS) entry which is preliminary data.</text>
</comment>
<sequence>MPTHLPHQLSRNHSTARSPGKFSGLYVNLGGIEVPPSTSRSLGIETPSPFPTFRVRKEKLGATESLLSSTSLALGKVKLPLSPTDTASSVLHESNDYIKFYHQVRVTFMLIFLSKCWTPSISGF</sequence>
<name>A0A4S8I6T7_MUSBA</name>
<organism evidence="1 2">
    <name type="scientific">Musa balbisiana</name>
    <name type="common">Banana</name>
    <dbReference type="NCBI Taxonomy" id="52838"/>
    <lineage>
        <taxon>Eukaryota</taxon>
        <taxon>Viridiplantae</taxon>
        <taxon>Streptophyta</taxon>
        <taxon>Embryophyta</taxon>
        <taxon>Tracheophyta</taxon>
        <taxon>Spermatophyta</taxon>
        <taxon>Magnoliopsida</taxon>
        <taxon>Liliopsida</taxon>
        <taxon>Zingiberales</taxon>
        <taxon>Musaceae</taxon>
        <taxon>Musa</taxon>
    </lineage>
</organism>